<gene>
    <name evidence="2" type="ORF">C0189_02430</name>
</gene>
<feature type="transmembrane region" description="Helical" evidence="1">
    <location>
        <begin position="69"/>
        <end position="89"/>
    </location>
</feature>
<reference evidence="2 3" key="1">
    <citation type="submission" date="2018-01" db="EMBL/GenBank/DDBJ databases">
        <title>Metagenomic assembled genomes from two thermal pools in the Uzon Caldera, Kamchatka, Russia.</title>
        <authorList>
            <person name="Wilkins L."/>
            <person name="Ettinger C."/>
        </authorList>
    </citation>
    <scope>NUCLEOTIDE SEQUENCE [LARGE SCALE GENOMIC DNA]</scope>
    <source>
        <strain evidence="2">ZAV-07</strain>
    </source>
</reference>
<name>A0A2J6WER9_9BACT</name>
<feature type="non-terminal residue" evidence="2">
    <location>
        <position position="129"/>
    </location>
</feature>
<keyword evidence="1" id="KW-0812">Transmembrane</keyword>
<organism evidence="2 3">
    <name type="scientific">Caldisericum exile</name>
    <dbReference type="NCBI Taxonomy" id="693075"/>
    <lineage>
        <taxon>Bacteria</taxon>
        <taxon>Pseudomonadati</taxon>
        <taxon>Caldisericota/Cryosericota group</taxon>
        <taxon>Caldisericota</taxon>
        <taxon>Caldisericia</taxon>
        <taxon>Caldisericales</taxon>
        <taxon>Caldisericaceae</taxon>
        <taxon>Caldisericum</taxon>
    </lineage>
</organism>
<accession>A0A2J6WER9</accession>
<sequence length="129" mass="15194">MAHYKFAVCILEDFKTPFQHSTKINPKLTNPRNEAMRIILLLGKSKGSLLSHLLRYFAPLVTQGDILKLFFLEFFPFFKLPISLFTIFYQTLPSRGFKNFPKILIIFFFSYIRPTNSQKSSIKNFEEFL</sequence>
<dbReference type="Proteomes" id="UP000237040">
    <property type="component" value="Unassembled WGS sequence"/>
</dbReference>
<evidence type="ECO:0000313" key="2">
    <source>
        <dbReference type="EMBL" id="PMP67809.1"/>
    </source>
</evidence>
<dbReference type="AlphaFoldDB" id="A0A2J6WER9"/>
<keyword evidence="1" id="KW-1133">Transmembrane helix</keyword>
<evidence type="ECO:0000256" key="1">
    <source>
        <dbReference type="SAM" id="Phobius"/>
    </source>
</evidence>
<dbReference type="EMBL" id="PNIL01000035">
    <property type="protein sequence ID" value="PMP67809.1"/>
    <property type="molecule type" value="Genomic_DNA"/>
</dbReference>
<keyword evidence="1" id="KW-0472">Membrane</keyword>
<protein>
    <submittedName>
        <fullName evidence="2">Uncharacterized protein</fullName>
    </submittedName>
</protein>
<proteinExistence type="predicted"/>
<evidence type="ECO:0000313" key="3">
    <source>
        <dbReference type="Proteomes" id="UP000237040"/>
    </source>
</evidence>
<comment type="caution">
    <text evidence="2">The sequence shown here is derived from an EMBL/GenBank/DDBJ whole genome shotgun (WGS) entry which is preliminary data.</text>
</comment>